<organism evidence="9 10">
    <name type="scientific">Giardia duodenalis assemblage B</name>
    <dbReference type="NCBI Taxonomy" id="1394984"/>
    <lineage>
        <taxon>Eukaryota</taxon>
        <taxon>Metamonada</taxon>
        <taxon>Diplomonadida</taxon>
        <taxon>Hexamitidae</taxon>
        <taxon>Giardiinae</taxon>
        <taxon>Giardia</taxon>
    </lineage>
</organism>
<evidence type="ECO:0000256" key="1">
    <source>
        <dbReference type="ARBA" id="ARBA00004141"/>
    </source>
</evidence>
<dbReference type="GO" id="GO:0019706">
    <property type="term" value="F:protein-cysteine S-palmitoyltransferase activity"/>
    <property type="evidence" value="ECO:0007669"/>
    <property type="project" value="UniProtKB-EC"/>
</dbReference>
<gene>
    <name evidence="9" type="ORF">QR46_2642</name>
</gene>
<proteinExistence type="inferred from homology"/>
<dbReference type="InterPro" id="IPR039859">
    <property type="entry name" value="PFA4/ZDH16/20/ERF2-like"/>
</dbReference>
<name>A0A132NTJ2_GIAIN</name>
<evidence type="ECO:0000256" key="5">
    <source>
        <dbReference type="ARBA" id="ARBA00023136"/>
    </source>
</evidence>
<feature type="transmembrane region" description="Helical" evidence="7">
    <location>
        <begin position="252"/>
        <end position="276"/>
    </location>
</feature>
<dbReference type="Proteomes" id="UP000070089">
    <property type="component" value="Unassembled WGS sequence"/>
</dbReference>
<dbReference type="AlphaFoldDB" id="A0A132NTJ2"/>
<keyword evidence="6 7" id="KW-0012">Acyltransferase</keyword>
<dbReference type="EMBL" id="JXTI01000072">
    <property type="protein sequence ID" value="KWX13358.1"/>
    <property type="molecule type" value="Genomic_DNA"/>
</dbReference>
<evidence type="ECO:0000313" key="9">
    <source>
        <dbReference type="EMBL" id="KWX13358.1"/>
    </source>
</evidence>
<keyword evidence="5 7" id="KW-0472">Membrane</keyword>
<dbReference type="VEuPathDB" id="GiardiaDB:QR46_2642"/>
<dbReference type="GO" id="GO:0016020">
    <property type="term" value="C:membrane"/>
    <property type="evidence" value="ECO:0007669"/>
    <property type="project" value="UniProtKB-SubCell"/>
</dbReference>
<dbReference type="EC" id="2.3.1.225" evidence="7"/>
<keyword evidence="2 7" id="KW-0808">Transferase</keyword>
<evidence type="ECO:0000259" key="8">
    <source>
        <dbReference type="Pfam" id="PF01529"/>
    </source>
</evidence>
<feature type="transmembrane region" description="Helical" evidence="7">
    <location>
        <begin position="95"/>
        <end position="116"/>
    </location>
</feature>
<feature type="transmembrane region" description="Helical" evidence="7">
    <location>
        <begin position="122"/>
        <end position="143"/>
    </location>
</feature>
<comment type="catalytic activity">
    <reaction evidence="7">
        <text>L-cysteinyl-[protein] + hexadecanoyl-CoA = S-hexadecanoyl-L-cysteinyl-[protein] + CoA</text>
        <dbReference type="Rhea" id="RHEA:36683"/>
        <dbReference type="Rhea" id="RHEA-COMP:10131"/>
        <dbReference type="Rhea" id="RHEA-COMP:11032"/>
        <dbReference type="ChEBI" id="CHEBI:29950"/>
        <dbReference type="ChEBI" id="CHEBI:57287"/>
        <dbReference type="ChEBI" id="CHEBI:57379"/>
        <dbReference type="ChEBI" id="CHEBI:74151"/>
        <dbReference type="EC" id="2.3.1.225"/>
    </reaction>
</comment>
<dbReference type="Pfam" id="PF01529">
    <property type="entry name" value="DHHC"/>
    <property type="match status" value="1"/>
</dbReference>
<sequence>MESYNLPQAITIVSCSLFNAIKIMKVPDESSHDAYKLESIDTKESHATSVVEYYEMVEAGKRAVRLAKIEQRKREGKRIRSEGGAFCEHASAMSFNLLLTTITFSCPIACTMYFGWTYARMGFLLVFFYGVYCYGSSYFKAIFTPPGYAPKATDVKKDVCSHENFEDDVLEKNYCETCNRIRAERAYHCKICGGCVLKRDHHCPWIGSCVGFHNFGYFIRFLMFGCICSCMSLSMFIHAFIRVFFFDTDIQVYLIILFPIAFVFILLSCILTAAMFSSSISSVLTNETMVERQLNQEYRTFYGITSRGFQRPYDYGRKFNMQQVFGADWKITLFTPTKITPIGNGINFEPPGVDRLARFRSSIRPGLLPEQYRVKKRSRRNRRGAPAFSGTIYLGTDSVQSVDHTKD</sequence>
<feature type="transmembrane region" description="Helical" evidence="7">
    <location>
        <begin position="221"/>
        <end position="246"/>
    </location>
</feature>
<dbReference type="OrthoDB" id="331948at2759"/>
<comment type="domain">
    <text evidence="7">The DHHC domain is required for palmitoyltransferase activity.</text>
</comment>
<evidence type="ECO:0000256" key="3">
    <source>
        <dbReference type="ARBA" id="ARBA00022692"/>
    </source>
</evidence>
<accession>A0A132NTJ2</accession>
<comment type="subcellular location">
    <subcellularLocation>
        <location evidence="1">Membrane</location>
        <topology evidence="1">Multi-pass membrane protein</topology>
    </subcellularLocation>
</comment>
<dbReference type="PANTHER" id="PTHR12246">
    <property type="entry name" value="PALMITOYLTRANSFERASE ZDHHC16"/>
    <property type="match status" value="1"/>
</dbReference>
<protein>
    <recommendedName>
        <fullName evidence="7">Palmitoyltransferase</fullName>
        <ecNumber evidence="7">2.3.1.225</ecNumber>
    </recommendedName>
</protein>
<dbReference type="PROSITE" id="PS50216">
    <property type="entry name" value="DHHC"/>
    <property type="match status" value="1"/>
</dbReference>
<evidence type="ECO:0000256" key="7">
    <source>
        <dbReference type="RuleBase" id="RU079119"/>
    </source>
</evidence>
<dbReference type="InterPro" id="IPR001594">
    <property type="entry name" value="Palmitoyltrfase_DHHC"/>
</dbReference>
<keyword evidence="4 7" id="KW-1133">Transmembrane helix</keyword>
<comment type="caution">
    <text evidence="9">The sequence shown here is derived from an EMBL/GenBank/DDBJ whole genome shotgun (WGS) entry which is preliminary data.</text>
</comment>
<comment type="similarity">
    <text evidence="7">Belongs to the DHHC palmitoyltransferase family.</text>
</comment>
<keyword evidence="3 7" id="KW-0812">Transmembrane</keyword>
<feature type="domain" description="Palmitoyltransferase DHHC" evidence="8">
    <location>
        <begin position="171"/>
        <end position="293"/>
    </location>
</feature>
<reference evidence="9 10" key="1">
    <citation type="journal article" date="2015" name="Mol. Biochem. Parasitol.">
        <title>Identification of polymorphic genes for use in assemblage B genotyping assays through comparative genomics of multiple assemblage B Giardia duodenalis isolates.</title>
        <authorList>
            <person name="Wielinga C."/>
            <person name="Thompson R.C."/>
            <person name="Monis P."/>
            <person name="Ryan U."/>
        </authorList>
    </citation>
    <scope>NUCLEOTIDE SEQUENCE [LARGE SCALE GENOMIC DNA]</scope>
    <source>
        <strain evidence="9 10">BAH15c1</strain>
    </source>
</reference>
<evidence type="ECO:0000256" key="4">
    <source>
        <dbReference type="ARBA" id="ARBA00022989"/>
    </source>
</evidence>
<evidence type="ECO:0000256" key="2">
    <source>
        <dbReference type="ARBA" id="ARBA00022679"/>
    </source>
</evidence>
<evidence type="ECO:0000256" key="6">
    <source>
        <dbReference type="ARBA" id="ARBA00023315"/>
    </source>
</evidence>
<evidence type="ECO:0000313" key="10">
    <source>
        <dbReference type="Proteomes" id="UP000070089"/>
    </source>
</evidence>